<protein>
    <recommendedName>
        <fullName evidence="6">Semialdehyde dehydrogenase NAD-binding domain-containing protein</fullName>
    </recommendedName>
</protein>
<dbReference type="PANTHER" id="PTHR32338:SF10">
    <property type="entry name" value="N-ACETYL-GAMMA-GLUTAMYL-PHOSPHATE REDUCTASE, CHLOROPLASTIC-RELATED"/>
    <property type="match status" value="1"/>
</dbReference>
<organism evidence="7 8">
    <name type="scientific">Ranatra chinensis</name>
    <dbReference type="NCBI Taxonomy" id="642074"/>
    <lineage>
        <taxon>Eukaryota</taxon>
        <taxon>Metazoa</taxon>
        <taxon>Ecdysozoa</taxon>
        <taxon>Arthropoda</taxon>
        <taxon>Hexapoda</taxon>
        <taxon>Insecta</taxon>
        <taxon>Pterygota</taxon>
        <taxon>Neoptera</taxon>
        <taxon>Paraneoptera</taxon>
        <taxon>Hemiptera</taxon>
        <taxon>Heteroptera</taxon>
        <taxon>Panheteroptera</taxon>
        <taxon>Nepomorpha</taxon>
        <taxon>Nepidae</taxon>
        <taxon>Ranatrinae</taxon>
        <taxon>Ranatra</taxon>
    </lineage>
</organism>
<evidence type="ECO:0000256" key="3">
    <source>
        <dbReference type="ARBA" id="ARBA00022605"/>
    </source>
</evidence>
<dbReference type="Proteomes" id="UP001558652">
    <property type="component" value="Unassembled WGS sequence"/>
</dbReference>
<evidence type="ECO:0000256" key="5">
    <source>
        <dbReference type="ARBA" id="ARBA00023002"/>
    </source>
</evidence>
<keyword evidence="1" id="KW-0963">Cytoplasm</keyword>
<dbReference type="Gene3D" id="3.30.360.10">
    <property type="entry name" value="Dihydrodipicolinate Reductase, domain 2"/>
    <property type="match status" value="1"/>
</dbReference>
<dbReference type="AlphaFoldDB" id="A0ABD0YAU0"/>
<evidence type="ECO:0000256" key="2">
    <source>
        <dbReference type="ARBA" id="ARBA00022571"/>
    </source>
</evidence>
<dbReference type="InterPro" id="IPR000534">
    <property type="entry name" value="Semialdehyde_DH_NAD-bd"/>
</dbReference>
<dbReference type="InterPro" id="IPR050085">
    <property type="entry name" value="AGPR"/>
</dbReference>
<dbReference type="Pfam" id="PF22698">
    <property type="entry name" value="Semialdhyde_dhC_1"/>
    <property type="match status" value="1"/>
</dbReference>
<evidence type="ECO:0000259" key="6">
    <source>
        <dbReference type="SMART" id="SM00859"/>
    </source>
</evidence>
<dbReference type="Gene3D" id="3.40.50.720">
    <property type="entry name" value="NAD(P)-binding Rossmann-like Domain"/>
    <property type="match status" value="1"/>
</dbReference>
<dbReference type="GO" id="GO:0016620">
    <property type="term" value="F:oxidoreductase activity, acting on the aldehyde or oxo group of donors, NAD or NADP as acceptor"/>
    <property type="evidence" value="ECO:0007669"/>
    <property type="project" value="UniProtKB-ARBA"/>
</dbReference>
<evidence type="ECO:0000256" key="1">
    <source>
        <dbReference type="ARBA" id="ARBA00022490"/>
    </source>
</evidence>
<comment type="caution">
    <text evidence="7">The sequence shown here is derived from an EMBL/GenBank/DDBJ whole genome shotgun (WGS) entry which is preliminary data.</text>
</comment>
<evidence type="ECO:0000313" key="8">
    <source>
        <dbReference type="Proteomes" id="UP001558652"/>
    </source>
</evidence>
<keyword evidence="2" id="KW-0055">Arginine biosynthesis</keyword>
<name>A0ABD0YAU0_9HEMI</name>
<dbReference type="GO" id="GO:0006526">
    <property type="term" value="P:L-arginine biosynthetic process"/>
    <property type="evidence" value="ECO:0007669"/>
    <property type="project" value="UniProtKB-KW"/>
</dbReference>
<dbReference type="SUPFAM" id="SSF55347">
    <property type="entry name" value="Glyceraldehyde-3-phosphate dehydrogenase-like, C-terminal domain"/>
    <property type="match status" value="1"/>
</dbReference>
<proteinExistence type="inferred from homology"/>
<dbReference type="PANTHER" id="PTHR32338">
    <property type="entry name" value="N-ACETYL-GAMMA-GLUTAMYL-PHOSPHATE REDUCTASE, CHLOROPLASTIC-RELATED-RELATED"/>
    <property type="match status" value="1"/>
</dbReference>
<dbReference type="InterPro" id="IPR010136">
    <property type="entry name" value="AGPR_type-2"/>
</dbReference>
<sequence length="314" mass="33959">MSKYKIFVDGAEGTTGLRIRERLAPREDLSLITLSEELRKDLNARLKAISEADVSILCLPDAAAIEIVQAAGNNSRICDTSTAHRTNTKWVYGFPEIAGRRSKIAASNKVAVPGCHSTGFLALAAPLVETGALNKNAQTSCHSITGYSGGGKKMIAEYQNPNRSEIYSSPRLYALGMQHKHLPEMKAVSGLDAPPLFCPVVADYYSGMLVSLPLLAKDLAPQYQNIKALSDLLNDYYKNEALIKVHSPGYMPDDGTINAQGMYGKDSLEIFVTGNSEQILLNAWFDNLGKGASGAAVQCMNIMLGLEETTGLHF</sequence>
<keyword evidence="4" id="KW-0521">NADP</keyword>
<reference evidence="7 8" key="1">
    <citation type="submission" date="2024-07" db="EMBL/GenBank/DDBJ databases">
        <title>Chromosome-level genome assembly of the water stick insect Ranatra chinensis (Heteroptera: Nepidae).</title>
        <authorList>
            <person name="Liu X."/>
        </authorList>
    </citation>
    <scope>NUCLEOTIDE SEQUENCE [LARGE SCALE GENOMIC DNA]</scope>
    <source>
        <strain evidence="7">Cailab_2021Rc</strain>
        <tissue evidence="7">Muscle</tissue>
    </source>
</reference>
<evidence type="ECO:0000256" key="4">
    <source>
        <dbReference type="ARBA" id="ARBA00022857"/>
    </source>
</evidence>
<dbReference type="InterPro" id="IPR036291">
    <property type="entry name" value="NAD(P)-bd_dom_sf"/>
</dbReference>
<dbReference type="InterPro" id="IPR058924">
    <property type="entry name" value="AGPR_dimerisation_dom"/>
</dbReference>
<dbReference type="EMBL" id="JBFDAA010000037">
    <property type="protein sequence ID" value="KAL1110014.1"/>
    <property type="molecule type" value="Genomic_DNA"/>
</dbReference>
<dbReference type="SMART" id="SM00859">
    <property type="entry name" value="Semialdhyde_dh"/>
    <property type="match status" value="1"/>
</dbReference>
<evidence type="ECO:0000313" key="7">
    <source>
        <dbReference type="EMBL" id="KAL1110014.1"/>
    </source>
</evidence>
<keyword evidence="3" id="KW-0028">Amino-acid biosynthesis</keyword>
<accession>A0ABD0YAU0</accession>
<feature type="domain" description="Semialdehyde dehydrogenase NAD-binding" evidence="6">
    <location>
        <begin position="5"/>
        <end position="105"/>
    </location>
</feature>
<dbReference type="NCBIfam" id="TIGR01851">
    <property type="entry name" value="argC_other"/>
    <property type="match status" value="1"/>
</dbReference>
<keyword evidence="8" id="KW-1185">Reference proteome</keyword>
<gene>
    <name evidence="7" type="ORF">AAG570_014188</name>
</gene>
<dbReference type="SUPFAM" id="SSF51735">
    <property type="entry name" value="NAD(P)-binding Rossmann-fold domains"/>
    <property type="match status" value="1"/>
</dbReference>
<dbReference type="HAMAP" id="MF_01110">
    <property type="entry name" value="ArgC_type2"/>
    <property type="match status" value="1"/>
</dbReference>
<dbReference type="CDD" id="cd23935">
    <property type="entry name" value="AGPR_2_C"/>
    <property type="match status" value="1"/>
</dbReference>
<keyword evidence="5" id="KW-0560">Oxidoreductase</keyword>